<reference evidence="3" key="2">
    <citation type="journal article" date="2018" name="Plant J.">
        <title>The Sorghum bicolor reference genome: improved assembly, gene annotations, a transcriptome atlas, and signatures of genome organization.</title>
        <authorList>
            <person name="McCormick R.F."/>
            <person name="Truong S.K."/>
            <person name="Sreedasyam A."/>
            <person name="Jenkins J."/>
            <person name="Shu S."/>
            <person name="Sims D."/>
            <person name="Kennedy M."/>
            <person name="Amirebrahimi M."/>
            <person name="Weers B.D."/>
            <person name="McKinley B."/>
            <person name="Mattison A."/>
            <person name="Morishige D.T."/>
            <person name="Grimwood J."/>
            <person name="Schmutz J."/>
            <person name="Mullet J.E."/>
        </authorList>
    </citation>
    <scope>NUCLEOTIDE SEQUENCE [LARGE SCALE GENOMIC DNA]</scope>
    <source>
        <strain evidence="3">cv. BTx623</strain>
    </source>
</reference>
<name>A0A1B6PH75_SORBI</name>
<evidence type="ECO:0000256" key="1">
    <source>
        <dbReference type="SAM" id="MobiDB-lite"/>
    </source>
</evidence>
<protein>
    <submittedName>
        <fullName evidence="2">Uncharacterized protein</fullName>
    </submittedName>
</protein>
<proteinExistence type="predicted"/>
<dbReference type="PANTHER" id="PTHR48299">
    <property type="entry name" value="ACT DOMAIN-CONTAINING PROTEIN ACR9"/>
    <property type="match status" value="1"/>
</dbReference>
<dbReference type="PANTHER" id="PTHR48299:SF2">
    <property type="entry name" value="ATP-DEPENDENT DNA HELICASE"/>
    <property type="match status" value="1"/>
</dbReference>
<dbReference type="Proteomes" id="UP000000768">
    <property type="component" value="Chromosome 7"/>
</dbReference>
<dbReference type="AlphaFoldDB" id="A0A1B6PH75"/>
<feature type="region of interest" description="Disordered" evidence="1">
    <location>
        <begin position="154"/>
        <end position="175"/>
    </location>
</feature>
<organism evidence="2 3">
    <name type="scientific">Sorghum bicolor</name>
    <name type="common">Sorghum</name>
    <name type="synonym">Sorghum vulgare</name>
    <dbReference type="NCBI Taxonomy" id="4558"/>
    <lineage>
        <taxon>Eukaryota</taxon>
        <taxon>Viridiplantae</taxon>
        <taxon>Streptophyta</taxon>
        <taxon>Embryophyta</taxon>
        <taxon>Tracheophyta</taxon>
        <taxon>Spermatophyta</taxon>
        <taxon>Magnoliopsida</taxon>
        <taxon>Liliopsida</taxon>
        <taxon>Poales</taxon>
        <taxon>Poaceae</taxon>
        <taxon>PACMAD clade</taxon>
        <taxon>Panicoideae</taxon>
        <taxon>Andropogonodae</taxon>
        <taxon>Andropogoneae</taxon>
        <taxon>Sorghinae</taxon>
        <taxon>Sorghum</taxon>
    </lineage>
</organism>
<accession>A0A1B6PH75</accession>
<dbReference type="EMBL" id="CM000766">
    <property type="protein sequence ID" value="KXG25044.1"/>
    <property type="molecule type" value="Genomic_DNA"/>
</dbReference>
<gene>
    <name evidence="2" type="ORF">SORBI_3007G113000</name>
</gene>
<evidence type="ECO:0000313" key="2">
    <source>
        <dbReference type="EMBL" id="KXG25044.1"/>
    </source>
</evidence>
<keyword evidence="3" id="KW-1185">Reference proteome</keyword>
<dbReference type="Gramene" id="KXG25044">
    <property type="protein sequence ID" value="KXG25044"/>
    <property type="gene ID" value="SORBI_3007G113000"/>
</dbReference>
<sequence>MPTSLSLKRVRAEFVRSSEMPRFQVKPHTEFRNIQSNYDCRLDRLTTVERWNMPIQFPMCSNQLTSILEVMHCPSKTYIGIFKVSTLLLYLCTNTCTIYIDIAGILVHWGKVERPRSGLCREVVLMDSRGDLIVVIMSCKVLAAHKIKLQNATSTTPLSSGGSRGVCTSGRQYRQ</sequence>
<dbReference type="InParanoid" id="A0A1B6PH75"/>
<reference evidence="2 3" key="1">
    <citation type="journal article" date="2009" name="Nature">
        <title>The Sorghum bicolor genome and the diversification of grasses.</title>
        <authorList>
            <person name="Paterson A.H."/>
            <person name="Bowers J.E."/>
            <person name="Bruggmann R."/>
            <person name="Dubchak I."/>
            <person name="Grimwood J."/>
            <person name="Gundlach H."/>
            <person name="Haberer G."/>
            <person name="Hellsten U."/>
            <person name="Mitros T."/>
            <person name="Poliakov A."/>
            <person name="Schmutz J."/>
            <person name="Spannagl M."/>
            <person name="Tang H."/>
            <person name="Wang X."/>
            <person name="Wicker T."/>
            <person name="Bharti A.K."/>
            <person name="Chapman J."/>
            <person name="Feltus F.A."/>
            <person name="Gowik U."/>
            <person name="Grigoriev I.V."/>
            <person name="Lyons E."/>
            <person name="Maher C.A."/>
            <person name="Martis M."/>
            <person name="Narechania A."/>
            <person name="Otillar R.P."/>
            <person name="Penning B.W."/>
            <person name="Salamov A.A."/>
            <person name="Wang Y."/>
            <person name="Zhang L."/>
            <person name="Carpita N.C."/>
            <person name="Freeling M."/>
            <person name="Gingle A.R."/>
            <person name="Hash C.T."/>
            <person name="Keller B."/>
            <person name="Klein P."/>
            <person name="Kresovich S."/>
            <person name="McCann M.C."/>
            <person name="Ming R."/>
            <person name="Peterson D.G."/>
            <person name="Mehboob-ur-Rahman"/>
            <person name="Ware D."/>
            <person name="Westhoff P."/>
            <person name="Mayer K.F."/>
            <person name="Messing J."/>
            <person name="Rokhsar D.S."/>
        </authorList>
    </citation>
    <scope>NUCLEOTIDE SEQUENCE [LARGE SCALE GENOMIC DNA]</scope>
    <source>
        <strain evidence="3">cv. BTx623</strain>
    </source>
</reference>
<evidence type="ECO:0000313" key="3">
    <source>
        <dbReference type="Proteomes" id="UP000000768"/>
    </source>
</evidence>